<dbReference type="PANTHER" id="PTHR33755">
    <property type="entry name" value="TOXIN PARE1-RELATED"/>
    <property type="match status" value="1"/>
</dbReference>
<evidence type="ECO:0000256" key="1">
    <source>
        <dbReference type="ARBA" id="ARBA00006226"/>
    </source>
</evidence>
<dbReference type="Gene3D" id="3.30.2310.20">
    <property type="entry name" value="RelE-like"/>
    <property type="match status" value="1"/>
</dbReference>
<dbReference type="InterPro" id="IPR035093">
    <property type="entry name" value="RelE/ParE_toxin_dom_sf"/>
</dbReference>
<dbReference type="Pfam" id="PF05016">
    <property type="entry name" value="ParE_toxin"/>
    <property type="match status" value="1"/>
</dbReference>
<reference key="2">
    <citation type="submission" date="2011-05" db="EMBL/GenBank/DDBJ databases">
        <title>Complete genome sequence of the aerobic marine methanotroph Methylomonas methanica MC09.</title>
        <authorList>
            <person name="Boden R."/>
            <person name="Cunliffe M."/>
            <person name="Scanlan J."/>
            <person name="Moussard H."/>
            <person name="Kits K.D."/>
            <person name="Klotz M."/>
            <person name="Jetten M."/>
            <person name="Vuilleumier S."/>
            <person name="Han J."/>
            <person name="Peters L."/>
            <person name="Mikhailova N."/>
            <person name="Teshima H."/>
            <person name="Tapia R."/>
            <person name="Kyrpides N."/>
            <person name="Ivanova N."/>
            <person name="Pagani I."/>
            <person name="Cheng J.-F."/>
            <person name="Goodwin L."/>
            <person name="Han C."/>
            <person name="Hauser L."/>
            <person name="Land M."/>
            <person name="Lapidus A."/>
            <person name="Lucas S."/>
            <person name="Pitluck S."/>
            <person name="Woyke T."/>
            <person name="Stein L.Y."/>
            <person name="Murrell C."/>
        </authorList>
    </citation>
    <scope>NUCLEOTIDE SEQUENCE</scope>
    <source>
        <strain>MC09</strain>
    </source>
</reference>
<comment type="similarity">
    <text evidence="1">Belongs to the RelE toxin family.</text>
</comment>
<name>F9ZVV0_METMM</name>
<keyword evidence="4" id="KW-1185">Reference proteome</keyword>
<dbReference type="KEGG" id="mmt:Metme_2353"/>
<reference evidence="4" key="3">
    <citation type="submission" date="2011-05" db="EMBL/GenBank/DDBJ databases">
        <title>Complete sequence of Methylomonas methanica MC09.</title>
        <authorList>
            <consortium name="US DOE Joint Genome Institute"/>
            <person name="Lucas S."/>
            <person name="Han J."/>
            <person name="Lapidus A."/>
            <person name="Cheng J.-F."/>
            <person name="Goodwin L."/>
            <person name="Pitluck S."/>
            <person name="Peters L."/>
            <person name="Mikhailova N."/>
            <person name="Teshima H."/>
            <person name="Han C."/>
            <person name="Tapia R."/>
            <person name="Land M."/>
            <person name="Hauser L."/>
            <person name="Kyrpides N."/>
            <person name="Ivanova N."/>
            <person name="Pagani I."/>
            <person name="Stein L."/>
            <person name="Woyke T."/>
        </authorList>
    </citation>
    <scope>NUCLEOTIDE SEQUENCE [LARGE SCALE GENOMIC DNA]</scope>
    <source>
        <strain evidence="4">MC09</strain>
    </source>
</reference>
<keyword evidence="2" id="KW-1277">Toxin-antitoxin system</keyword>
<evidence type="ECO:0000313" key="3">
    <source>
        <dbReference type="EMBL" id="AEG00754.1"/>
    </source>
</evidence>
<accession>F9ZVV0</accession>
<reference evidence="3 4" key="1">
    <citation type="journal article" date="2011" name="J. Bacteriol.">
        <title>Complete Genome Sequence of the Aerobic Marine Methanotroph Methylomonas methanica MC09.</title>
        <authorList>
            <person name="Boden R."/>
            <person name="Cunliffe M."/>
            <person name="Scanlan J."/>
            <person name="Moussard H."/>
            <person name="Kits K.D."/>
            <person name="Klotz M.G."/>
            <person name="Jetten M.S."/>
            <person name="Vuilleumier S."/>
            <person name="Han J."/>
            <person name="Peters L."/>
            <person name="Mikhailova N."/>
            <person name="Teshima H."/>
            <person name="Tapia R."/>
            <person name="Kyrpides N."/>
            <person name="Ivanova N."/>
            <person name="Pagani I."/>
            <person name="Cheng J.F."/>
            <person name="Goodwin L."/>
            <person name="Han C."/>
            <person name="Hauser L."/>
            <person name="Land M.L."/>
            <person name="Lapidus A."/>
            <person name="Lucas S."/>
            <person name="Pitluck S."/>
            <person name="Woyke T."/>
            <person name="Stein L."/>
            <person name="Murrell J.C."/>
        </authorList>
    </citation>
    <scope>NUCLEOTIDE SEQUENCE [LARGE SCALE GENOMIC DNA]</scope>
    <source>
        <strain evidence="3 4">MC09</strain>
    </source>
</reference>
<dbReference type="OrthoDB" id="9798046at2"/>
<dbReference type="InterPro" id="IPR007712">
    <property type="entry name" value="RelE/ParE_toxin"/>
</dbReference>
<dbReference type="eggNOG" id="COG3668">
    <property type="taxonomic scope" value="Bacteria"/>
</dbReference>
<sequence length="100" mass="11805">MVKWTAHAKTQLRHIHDYIAQNSPLYARRVSEELVQKTLGLDELPRKGFKVPELNEDAVRELGLYSYRIIYEIKADTLVEVLAVIHKRRHLEPEEITREK</sequence>
<gene>
    <name evidence="3" type="ordered locus">Metme_2353</name>
</gene>
<organism evidence="3 4">
    <name type="scientific">Methylomonas methanica (strain DSM 25384 / MC09)</name>
    <dbReference type="NCBI Taxonomy" id="857087"/>
    <lineage>
        <taxon>Bacteria</taxon>
        <taxon>Pseudomonadati</taxon>
        <taxon>Pseudomonadota</taxon>
        <taxon>Gammaproteobacteria</taxon>
        <taxon>Methylococcales</taxon>
        <taxon>Methylococcaceae</taxon>
        <taxon>Methylomonas</taxon>
    </lineage>
</organism>
<evidence type="ECO:0000256" key="2">
    <source>
        <dbReference type="ARBA" id="ARBA00022649"/>
    </source>
</evidence>
<dbReference type="PANTHER" id="PTHR33755:SF5">
    <property type="entry name" value="TYPE II TOXIN-ANTITOXIN SYSTEM RELE_PARE FAMILY TOXIN"/>
    <property type="match status" value="1"/>
</dbReference>
<dbReference type="AlphaFoldDB" id="F9ZVV0"/>
<evidence type="ECO:0000313" key="4">
    <source>
        <dbReference type="Proteomes" id="UP000008888"/>
    </source>
</evidence>
<protein>
    <submittedName>
        <fullName evidence="3">Plasmid stabilization system</fullName>
    </submittedName>
</protein>
<dbReference type="HOGENOM" id="CLU_147162_4_2_6"/>
<dbReference type="RefSeq" id="WP_013818994.1">
    <property type="nucleotide sequence ID" value="NC_015572.1"/>
</dbReference>
<dbReference type="Proteomes" id="UP000008888">
    <property type="component" value="Chromosome"/>
</dbReference>
<proteinExistence type="inferred from homology"/>
<dbReference type="InterPro" id="IPR051803">
    <property type="entry name" value="TA_system_RelE-like_toxin"/>
</dbReference>
<dbReference type="STRING" id="857087.Metme_2353"/>
<dbReference type="EMBL" id="CP002738">
    <property type="protein sequence ID" value="AEG00754.1"/>
    <property type="molecule type" value="Genomic_DNA"/>
</dbReference>